<reference evidence="2 3" key="1">
    <citation type="submission" date="2023-11" db="EMBL/GenBank/DDBJ databases">
        <title>Peredibacter starrii A3.12.</title>
        <authorList>
            <person name="Mitchell R.J."/>
        </authorList>
    </citation>
    <scope>NUCLEOTIDE SEQUENCE [LARGE SCALE GENOMIC DNA]</scope>
    <source>
        <strain evidence="2 3">A3.12</strain>
    </source>
</reference>
<keyword evidence="1" id="KW-1133">Transmembrane helix</keyword>
<dbReference type="Proteomes" id="UP001324634">
    <property type="component" value="Chromosome"/>
</dbReference>
<feature type="transmembrane region" description="Helical" evidence="1">
    <location>
        <begin position="25"/>
        <end position="47"/>
    </location>
</feature>
<dbReference type="KEGG" id="psti:SOO65_20745"/>
<feature type="transmembrane region" description="Helical" evidence="1">
    <location>
        <begin position="59"/>
        <end position="76"/>
    </location>
</feature>
<dbReference type="EMBL" id="CP139487">
    <property type="protein sequence ID" value="WPU65129.1"/>
    <property type="molecule type" value="Genomic_DNA"/>
</dbReference>
<gene>
    <name evidence="2" type="ORF">SOO65_20745</name>
</gene>
<dbReference type="AlphaFoldDB" id="A0AAX4HP91"/>
<keyword evidence="1" id="KW-0812">Transmembrane</keyword>
<feature type="transmembrane region" description="Helical" evidence="1">
    <location>
        <begin position="96"/>
        <end position="116"/>
    </location>
</feature>
<proteinExistence type="predicted"/>
<keyword evidence="1" id="KW-0472">Membrane</keyword>
<sequence>MSNNTFIKDATIYVSRVKMFDRSDWITYIAWVGLMSGLLFATLGFVLLGYTNGVTFPTYVWNVPLGTFIFVGAIAFDTIGHRTVYKEELQKGEALVHHITIFAGISSCLLLCLAYSFPDFFAIPSLVMIALSIFYSVVDEALHWRRYIQGHSDRVEMWSHFFIFVGHLLMILSWWKWFSDGYPGVKETLLFLP</sequence>
<accession>A0AAX4HP91</accession>
<name>A0AAX4HP91_9BACT</name>
<keyword evidence="3" id="KW-1185">Reference proteome</keyword>
<feature type="transmembrane region" description="Helical" evidence="1">
    <location>
        <begin position="158"/>
        <end position="177"/>
    </location>
</feature>
<dbReference type="RefSeq" id="WP_321395197.1">
    <property type="nucleotide sequence ID" value="NZ_CP139487.1"/>
</dbReference>
<evidence type="ECO:0000256" key="1">
    <source>
        <dbReference type="SAM" id="Phobius"/>
    </source>
</evidence>
<feature type="transmembrane region" description="Helical" evidence="1">
    <location>
        <begin position="122"/>
        <end position="138"/>
    </location>
</feature>
<organism evidence="2 3">
    <name type="scientific">Peredibacter starrii</name>
    <dbReference type="NCBI Taxonomy" id="28202"/>
    <lineage>
        <taxon>Bacteria</taxon>
        <taxon>Pseudomonadati</taxon>
        <taxon>Bdellovibrionota</taxon>
        <taxon>Bacteriovoracia</taxon>
        <taxon>Bacteriovoracales</taxon>
        <taxon>Bacteriovoracaceae</taxon>
        <taxon>Peredibacter</taxon>
    </lineage>
</organism>
<evidence type="ECO:0000313" key="3">
    <source>
        <dbReference type="Proteomes" id="UP001324634"/>
    </source>
</evidence>
<protein>
    <submittedName>
        <fullName evidence="2">Uncharacterized protein</fullName>
    </submittedName>
</protein>
<evidence type="ECO:0000313" key="2">
    <source>
        <dbReference type="EMBL" id="WPU65129.1"/>
    </source>
</evidence>